<name>M9QZN1_9RHOB</name>
<dbReference type="Gene3D" id="3.40.980.20">
    <property type="entry name" value="Four-carbon acid sugar kinase, nucleotide binding domain"/>
    <property type="match status" value="1"/>
</dbReference>
<accession>M9QZN1</accession>
<evidence type="ECO:0000256" key="5">
    <source>
        <dbReference type="ARBA" id="ARBA00022840"/>
    </source>
</evidence>
<reference evidence="9 10" key="1">
    <citation type="journal article" date="2013" name="PLoS ONE">
        <title>Poles Apart: Arctic and Antarctic Octadecabacter strains Share High Genome Plasticity and a New Type of Xanthorhodopsin.</title>
        <authorList>
            <person name="Vollmers J."/>
            <person name="Voget S."/>
            <person name="Dietrich S."/>
            <person name="Gollnow K."/>
            <person name="Smits M."/>
            <person name="Meyer K."/>
            <person name="Brinkhoff T."/>
            <person name="Simon M."/>
            <person name="Daniel R."/>
        </authorList>
    </citation>
    <scope>NUCLEOTIDE SEQUENCE [LARGE SCALE GENOMIC DNA]</scope>
    <source>
        <strain evidence="9 10">307</strain>
    </source>
</reference>
<feature type="domain" description="Four-carbon acid sugar kinase nucleotide binding" evidence="8">
    <location>
        <begin position="266"/>
        <end position="432"/>
    </location>
</feature>
<dbReference type="Proteomes" id="UP000005307">
    <property type="component" value="Chromosome"/>
</dbReference>
<proteinExistence type="inferred from homology"/>
<evidence type="ECO:0000256" key="1">
    <source>
        <dbReference type="ARBA" id="ARBA00005715"/>
    </source>
</evidence>
<keyword evidence="4" id="KW-0418">Kinase</keyword>
<dbReference type="RefSeq" id="WP_015497908.1">
    <property type="nucleotide sequence ID" value="NC_020911.1"/>
</dbReference>
<dbReference type="Pfam" id="PF17042">
    <property type="entry name" value="NBD_C"/>
    <property type="match status" value="1"/>
</dbReference>
<dbReference type="AlphaFoldDB" id="M9QZN1"/>
<keyword evidence="10" id="KW-1185">Reference proteome</keyword>
<evidence type="ECO:0000256" key="6">
    <source>
        <dbReference type="ARBA" id="ARBA00023277"/>
    </source>
</evidence>
<organism evidence="9 10">
    <name type="scientific">Octadecabacter antarcticus 307</name>
    <dbReference type="NCBI Taxonomy" id="391626"/>
    <lineage>
        <taxon>Bacteria</taxon>
        <taxon>Pseudomonadati</taxon>
        <taxon>Pseudomonadota</taxon>
        <taxon>Alphaproteobacteria</taxon>
        <taxon>Rhodobacterales</taxon>
        <taxon>Roseobacteraceae</taxon>
        <taxon>Octadecabacter</taxon>
    </lineage>
</organism>
<evidence type="ECO:0000259" key="8">
    <source>
        <dbReference type="Pfam" id="PF17042"/>
    </source>
</evidence>
<protein>
    <submittedName>
        <fullName evidence="9">DUF1537-family protein</fullName>
    </submittedName>
</protein>
<keyword evidence="5" id="KW-0067">ATP-binding</keyword>
<dbReference type="OrthoDB" id="7686359at2"/>
<comment type="similarity">
    <text evidence="1">Belongs to the four-carbon acid sugar kinase family.</text>
</comment>
<sequence length="442" mass="46232">MTIGEKPVLAWLGDDFTGAAAVMEVLAFAGLPAVLFLRPPTLERMADFPDMRGIGIASMARTFDPERMDEELPDLFDILGQTGATLVQYKTCSTLDSAPRIGSIGKAMDIGSKTFATSTIPVIVAAPEMRRYQAFGQLFAGTDAGVFRLDRHPVMARHPVTPMGEADVAIHLSAQTRMPMQCLNLEVLADPERATTMIATAPGGVTIDQMTPADVTAAGELLWNAGHRFVVGSQGIAYALVAHLQKTGVLAASPTAKGIGHAKRMAVVSGSVSPITADQIAWALDNGFADIMLDVVQSCDGDFAAEEIRVLSAAKAALERDQVPLIYTARGPDDPAVKQLRVAAGDHLAQVNYEIGAALGRILAQLVNQSGLDRAVVSGGDTSGHVCSALGIDALTAAAPTIPGAAICNAHGGTRPLTLALKGGQMGSRDYFGWVLDGGGHR</sequence>
<dbReference type="STRING" id="391626.OAN307_c00680"/>
<evidence type="ECO:0000256" key="3">
    <source>
        <dbReference type="ARBA" id="ARBA00022741"/>
    </source>
</evidence>
<dbReference type="Gene3D" id="3.40.50.10840">
    <property type="entry name" value="Putative sugar-binding, N-terminal domain"/>
    <property type="match status" value="1"/>
</dbReference>
<dbReference type="EMBL" id="CP003740">
    <property type="protein sequence ID" value="AGI65844.1"/>
    <property type="molecule type" value="Genomic_DNA"/>
</dbReference>
<dbReference type="Pfam" id="PF07005">
    <property type="entry name" value="SBD_N"/>
    <property type="match status" value="1"/>
</dbReference>
<dbReference type="InterPro" id="IPR037051">
    <property type="entry name" value="4-carb_acid_sugar_kinase_N_sf"/>
</dbReference>
<gene>
    <name evidence="9" type="ORF">OAN307_c00680</name>
</gene>
<dbReference type="KEGG" id="oat:OAN307_c00680"/>
<keyword evidence="3" id="KW-0547">Nucleotide-binding</keyword>
<evidence type="ECO:0000259" key="7">
    <source>
        <dbReference type="Pfam" id="PF07005"/>
    </source>
</evidence>
<keyword evidence="6" id="KW-0119">Carbohydrate metabolism</keyword>
<feature type="domain" description="Four-carbon acid sugar kinase N-terminal" evidence="7">
    <location>
        <begin position="9"/>
        <end position="240"/>
    </location>
</feature>
<keyword evidence="2" id="KW-0808">Transferase</keyword>
<evidence type="ECO:0000313" key="10">
    <source>
        <dbReference type="Proteomes" id="UP000005307"/>
    </source>
</evidence>
<dbReference type="InterPro" id="IPR010737">
    <property type="entry name" value="4-carb_acid_sugar_kinase_N"/>
</dbReference>
<evidence type="ECO:0000256" key="2">
    <source>
        <dbReference type="ARBA" id="ARBA00022679"/>
    </source>
</evidence>
<evidence type="ECO:0000256" key="4">
    <source>
        <dbReference type="ARBA" id="ARBA00022777"/>
    </source>
</evidence>
<dbReference type="HOGENOM" id="CLU_029424_1_1_5"/>
<dbReference type="eggNOG" id="COG3395">
    <property type="taxonomic scope" value="Bacteria"/>
</dbReference>
<dbReference type="InterPro" id="IPR031475">
    <property type="entry name" value="NBD_C"/>
</dbReference>
<dbReference type="SUPFAM" id="SSF142764">
    <property type="entry name" value="YgbK-like"/>
    <property type="match status" value="1"/>
</dbReference>
<evidence type="ECO:0000313" key="9">
    <source>
        <dbReference type="EMBL" id="AGI65844.1"/>
    </source>
</evidence>
<dbReference type="GO" id="GO:0016301">
    <property type="term" value="F:kinase activity"/>
    <property type="evidence" value="ECO:0007669"/>
    <property type="project" value="UniProtKB-KW"/>
</dbReference>
<dbReference type="InterPro" id="IPR042213">
    <property type="entry name" value="NBD_C_sf"/>
</dbReference>
<dbReference type="GO" id="GO:0005524">
    <property type="term" value="F:ATP binding"/>
    <property type="evidence" value="ECO:0007669"/>
    <property type="project" value="UniProtKB-KW"/>
</dbReference>